<keyword evidence="1 5" id="KW-0436">Ligase</keyword>
<feature type="binding site" evidence="5">
    <location>
        <position position="115"/>
    </location>
    <ligand>
        <name>biotin</name>
        <dbReference type="ChEBI" id="CHEBI:57586"/>
    </ligand>
</feature>
<feature type="DNA-binding region" description="H-T-H motif" evidence="5">
    <location>
        <begin position="20"/>
        <end position="39"/>
    </location>
</feature>
<feature type="domain" description="BPL/LPL catalytic" evidence="6">
    <location>
        <begin position="68"/>
        <end position="260"/>
    </location>
</feature>
<dbReference type="SUPFAM" id="SSF55681">
    <property type="entry name" value="Class II aaRS and biotin synthetases"/>
    <property type="match status" value="1"/>
</dbReference>
<dbReference type="GO" id="GO:0003677">
    <property type="term" value="F:DNA binding"/>
    <property type="evidence" value="ECO:0007669"/>
    <property type="project" value="UniProtKB-UniRule"/>
</dbReference>
<accession>A0A1E5G6G9</accession>
<dbReference type="Gene3D" id="1.10.10.10">
    <property type="entry name" value="Winged helix-like DNA-binding domain superfamily/Winged helix DNA-binding domain"/>
    <property type="match status" value="1"/>
</dbReference>
<keyword evidence="5" id="KW-0804">Transcription</keyword>
<keyword evidence="3 5" id="KW-0067">ATP-binding</keyword>
<dbReference type="PROSITE" id="PS51733">
    <property type="entry name" value="BPL_LPL_CATALYTIC"/>
    <property type="match status" value="1"/>
</dbReference>
<keyword evidence="5" id="KW-0678">Repressor</keyword>
<dbReference type="GO" id="GO:0005737">
    <property type="term" value="C:cytoplasm"/>
    <property type="evidence" value="ECO:0007669"/>
    <property type="project" value="TreeGrafter"/>
</dbReference>
<comment type="catalytic activity">
    <reaction evidence="5">
        <text>biotin + L-lysyl-[protein] + ATP = N(6)-biotinyl-L-lysyl-[protein] + AMP + diphosphate + H(+)</text>
        <dbReference type="Rhea" id="RHEA:11756"/>
        <dbReference type="Rhea" id="RHEA-COMP:9752"/>
        <dbReference type="Rhea" id="RHEA-COMP:10505"/>
        <dbReference type="ChEBI" id="CHEBI:15378"/>
        <dbReference type="ChEBI" id="CHEBI:29969"/>
        <dbReference type="ChEBI" id="CHEBI:30616"/>
        <dbReference type="ChEBI" id="CHEBI:33019"/>
        <dbReference type="ChEBI" id="CHEBI:57586"/>
        <dbReference type="ChEBI" id="CHEBI:83144"/>
        <dbReference type="ChEBI" id="CHEBI:456215"/>
        <dbReference type="EC" id="6.3.4.15"/>
    </reaction>
</comment>
<comment type="function">
    <text evidence="5">Acts both as a biotin--[acetyl-CoA-carboxylase] ligase and a repressor.</text>
</comment>
<dbReference type="Gene3D" id="3.30.930.10">
    <property type="entry name" value="Bira Bifunctional Protein, Domain 2"/>
    <property type="match status" value="1"/>
</dbReference>
<dbReference type="Proteomes" id="UP000094296">
    <property type="component" value="Unassembled WGS sequence"/>
</dbReference>
<dbReference type="SUPFAM" id="SSF50037">
    <property type="entry name" value="C-terminal domain of transcriptional repressors"/>
    <property type="match status" value="1"/>
</dbReference>
<dbReference type="AlphaFoldDB" id="A0A1E5G6G9"/>
<evidence type="ECO:0000256" key="1">
    <source>
        <dbReference type="ARBA" id="ARBA00022598"/>
    </source>
</evidence>
<dbReference type="GO" id="GO:0006355">
    <property type="term" value="P:regulation of DNA-templated transcription"/>
    <property type="evidence" value="ECO:0007669"/>
    <property type="project" value="UniProtKB-UniRule"/>
</dbReference>
<dbReference type="SUPFAM" id="SSF46785">
    <property type="entry name" value="Winged helix' DNA-binding domain"/>
    <property type="match status" value="1"/>
</dbReference>
<dbReference type="GO" id="GO:0004077">
    <property type="term" value="F:biotin--[biotin carboxyl-carrier protein] ligase activity"/>
    <property type="evidence" value="ECO:0007669"/>
    <property type="project" value="UniProtKB-UniRule"/>
</dbReference>
<dbReference type="NCBIfam" id="TIGR00121">
    <property type="entry name" value="birA_ligase"/>
    <property type="match status" value="1"/>
</dbReference>
<comment type="caution">
    <text evidence="7">The sequence shown here is derived from an EMBL/GenBank/DDBJ whole genome shotgun (WGS) entry which is preliminary data.</text>
</comment>
<dbReference type="Pfam" id="PF02237">
    <property type="entry name" value="BPL_C"/>
    <property type="match status" value="1"/>
</dbReference>
<comment type="similarity">
    <text evidence="5">Belongs to the biotin--protein ligase family.</text>
</comment>
<dbReference type="CDD" id="cd00090">
    <property type="entry name" value="HTH_ARSR"/>
    <property type="match status" value="1"/>
</dbReference>
<keyword evidence="5" id="KW-0805">Transcription regulation</keyword>
<dbReference type="InterPro" id="IPR030855">
    <property type="entry name" value="Bifunct_BirA"/>
</dbReference>
<dbReference type="InterPro" id="IPR036388">
    <property type="entry name" value="WH-like_DNA-bd_sf"/>
</dbReference>
<dbReference type="GO" id="GO:0016740">
    <property type="term" value="F:transferase activity"/>
    <property type="evidence" value="ECO:0007669"/>
    <property type="project" value="UniProtKB-ARBA"/>
</dbReference>
<feature type="binding site" evidence="5">
    <location>
        <begin position="91"/>
        <end position="93"/>
    </location>
    <ligand>
        <name>biotin</name>
        <dbReference type="ChEBI" id="CHEBI:57586"/>
    </ligand>
</feature>
<dbReference type="EC" id="6.3.4.15" evidence="5"/>
<dbReference type="Gene3D" id="2.30.30.100">
    <property type="match status" value="1"/>
</dbReference>
<evidence type="ECO:0000256" key="5">
    <source>
        <dbReference type="HAMAP-Rule" id="MF_00978"/>
    </source>
</evidence>
<dbReference type="CDD" id="cd16442">
    <property type="entry name" value="BPL"/>
    <property type="match status" value="1"/>
</dbReference>
<evidence type="ECO:0000313" key="8">
    <source>
        <dbReference type="Proteomes" id="UP000094296"/>
    </source>
</evidence>
<proteinExistence type="inferred from homology"/>
<evidence type="ECO:0000256" key="2">
    <source>
        <dbReference type="ARBA" id="ARBA00022741"/>
    </source>
</evidence>
<protein>
    <recommendedName>
        <fullName evidence="5">Bifunctional ligase/repressor BirA</fullName>
    </recommendedName>
    <alternativeName>
        <fullName evidence="5">Biotin--[acetyl-CoA-carboxylase] ligase</fullName>
        <ecNumber evidence="5">6.3.4.15</ecNumber>
    </alternativeName>
    <alternativeName>
        <fullName evidence="5">Biotin--protein ligase</fullName>
    </alternativeName>
    <alternativeName>
        <fullName evidence="5">Biotin-[acetyl-CoA carboxylase] synthetase</fullName>
    </alternativeName>
</protein>
<dbReference type="EMBL" id="MIJE01000001">
    <property type="protein sequence ID" value="OEF98798.1"/>
    <property type="molecule type" value="Genomic_DNA"/>
</dbReference>
<dbReference type="STRING" id="766136.BHF68_03525"/>
<keyword evidence="5" id="KW-0238">DNA-binding</keyword>
<dbReference type="InterPro" id="IPR036390">
    <property type="entry name" value="WH_DNA-bd_sf"/>
</dbReference>
<dbReference type="InterPro" id="IPR013196">
    <property type="entry name" value="HTH_11"/>
</dbReference>
<dbReference type="PANTHER" id="PTHR12835">
    <property type="entry name" value="BIOTIN PROTEIN LIGASE"/>
    <property type="match status" value="1"/>
</dbReference>
<dbReference type="PANTHER" id="PTHR12835:SF5">
    <property type="entry name" value="BIOTIN--PROTEIN LIGASE"/>
    <property type="match status" value="1"/>
</dbReference>
<dbReference type="InterPro" id="IPR004143">
    <property type="entry name" value="BPL_LPL_catalytic"/>
</dbReference>
<sequence length="322" mass="35682">MNTKSLILQQLKNATDYISGEEISNQLNISRTAVWKHIQELKKAGYNINSYTKKGYILTSSPDSIANEEITPNLKTAQFGSSYIYHHSIDSTNISAKFLAEQGAKEGTVVSAEEQTKGKGRLGRLWQSPVGQGLYFSIIVRPQIPVYLAPQITLVVASVIAKVLNEKYNLHAVIKWPNDILVDSKKLAGILVEMSSDIDRINYAVLGIGINVNNPEAAFTKTDTKYQPTSMFNELKTKINRSELLTTLLAELEIAYHTFIESGFNTFKPIWESYAFSINKQIQVTTANQSLTGTLTGIDESGALLLEINGEKHTIHSGEIIL</sequence>
<dbReference type="GO" id="GO:0005524">
    <property type="term" value="F:ATP binding"/>
    <property type="evidence" value="ECO:0007669"/>
    <property type="project" value="UniProtKB-UniRule"/>
</dbReference>
<evidence type="ECO:0000256" key="4">
    <source>
        <dbReference type="ARBA" id="ARBA00023267"/>
    </source>
</evidence>
<name>A0A1E5G6G9_9FIRM</name>
<keyword evidence="2 5" id="KW-0547">Nucleotide-binding</keyword>
<evidence type="ECO:0000256" key="3">
    <source>
        <dbReference type="ARBA" id="ARBA00022840"/>
    </source>
</evidence>
<reference evidence="7 8" key="1">
    <citation type="submission" date="2016-09" db="EMBL/GenBank/DDBJ databases">
        <title>Draft genome sequence for the type strain of Desulfuribacillus alkaliarsenatis AHT28, an obligately anaerobic, sulfidogenic bacterium isolated from Russian soda lake sediments.</title>
        <authorList>
            <person name="Abin C.A."/>
            <person name="Hollibaugh J.T."/>
        </authorList>
    </citation>
    <scope>NUCLEOTIDE SEQUENCE [LARGE SCALE GENOMIC DNA]</scope>
    <source>
        <strain evidence="7 8">AHT28</strain>
    </source>
</reference>
<dbReference type="InterPro" id="IPR045864">
    <property type="entry name" value="aa-tRNA-synth_II/BPL/LPL"/>
</dbReference>
<keyword evidence="4 5" id="KW-0092">Biotin</keyword>
<gene>
    <name evidence="5" type="primary">birA</name>
    <name evidence="7" type="ORF">BHF68_03525</name>
</gene>
<dbReference type="Pfam" id="PF03099">
    <property type="entry name" value="BPL_LplA_LipB"/>
    <property type="match status" value="1"/>
</dbReference>
<dbReference type="InterPro" id="IPR004408">
    <property type="entry name" value="Biotin_CoA_COase_ligase"/>
</dbReference>
<evidence type="ECO:0000313" key="7">
    <source>
        <dbReference type="EMBL" id="OEF98798.1"/>
    </source>
</evidence>
<dbReference type="InterPro" id="IPR003142">
    <property type="entry name" value="BPL_C"/>
</dbReference>
<feature type="binding site" evidence="5">
    <location>
        <position position="186"/>
    </location>
    <ligand>
        <name>biotin</name>
        <dbReference type="ChEBI" id="CHEBI:57586"/>
    </ligand>
</feature>
<keyword evidence="8" id="KW-1185">Reference proteome</keyword>
<dbReference type="InterPro" id="IPR011991">
    <property type="entry name" value="ArsR-like_HTH"/>
</dbReference>
<comment type="caution">
    <text evidence="5">Lacks conserved residue(s) required for the propagation of feature annotation.</text>
</comment>
<dbReference type="InterPro" id="IPR008988">
    <property type="entry name" value="Transcriptional_repressor_C"/>
</dbReference>
<dbReference type="Pfam" id="PF08279">
    <property type="entry name" value="HTH_11"/>
    <property type="match status" value="1"/>
</dbReference>
<evidence type="ECO:0000259" key="6">
    <source>
        <dbReference type="PROSITE" id="PS51733"/>
    </source>
</evidence>
<dbReference type="GO" id="GO:0009249">
    <property type="term" value="P:protein lipoylation"/>
    <property type="evidence" value="ECO:0007669"/>
    <property type="project" value="UniProtKB-ARBA"/>
</dbReference>
<dbReference type="HAMAP" id="MF_00978">
    <property type="entry name" value="Bifunct_BirA"/>
    <property type="match status" value="1"/>
</dbReference>
<organism evidence="7 8">
    <name type="scientific">Desulfuribacillus alkaliarsenatis</name>
    <dbReference type="NCBI Taxonomy" id="766136"/>
    <lineage>
        <taxon>Bacteria</taxon>
        <taxon>Bacillati</taxon>
        <taxon>Bacillota</taxon>
        <taxon>Desulfuribacillia</taxon>
        <taxon>Desulfuribacillales</taxon>
        <taxon>Desulfuribacillaceae</taxon>
        <taxon>Desulfuribacillus</taxon>
    </lineage>
</organism>